<evidence type="ECO:0000256" key="3">
    <source>
        <dbReference type="ARBA" id="ARBA00023082"/>
    </source>
</evidence>
<evidence type="ECO:0000256" key="4">
    <source>
        <dbReference type="ARBA" id="ARBA00023163"/>
    </source>
</evidence>
<dbReference type="EMBL" id="SIHI01000081">
    <property type="protein sequence ID" value="TWT35013.1"/>
    <property type="molecule type" value="Genomic_DNA"/>
</dbReference>
<dbReference type="RefSeq" id="WP_146512553.1">
    <property type="nucleotide sequence ID" value="NZ_SIHI01000081.1"/>
</dbReference>
<sequence length="209" mass="23990">MTGYDNSSQLQSLVHRASAGDPSASEELLDRTFQQLRKMTSRMLRNYPRLRRWEETDDVFQNAAFKLCRSLEEARPETVAGYFGLAATQIRRTLIDLVRHHFGPHGHGANHHSDGEAADDGRLKRLADTHGEPQTLDQWGEFHESVDQLPDDARNVFEMIWYGGLEQKDVAEVLKVSVPTIQRRWYLAQHLLHQQFGDKSPHNGHQSRP</sequence>
<dbReference type="PANTHER" id="PTHR43133">
    <property type="entry name" value="RNA POLYMERASE ECF-TYPE SIGMA FACTO"/>
    <property type="match status" value="1"/>
</dbReference>
<keyword evidence="8" id="KW-1185">Reference proteome</keyword>
<evidence type="ECO:0000256" key="1">
    <source>
        <dbReference type="ARBA" id="ARBA00010641"/>
    </source>
</evidence>
<dbReference type="Gene3D" id="1.10.10.10">
    <property type="entry name" value="Winged helix-like DNA-binding domain superfamily/Winged helix DNA-binding domain"/>
    <property type="match status" value="1"/>
</dbReference>
<accession>A0A5C5VAL0</accession>
<proteinExistence type="inferred from homology"/>
<dbReference type="InterPro" id="IPR013325">
    <property type="entry name" value="RNA_pol_sigma_r2"/>
</dbReference>
<dbReference type="GO" id="GO:0016987">
    <property type="term" value="F:sigma factor activity"/>
    <property type="evidence" value="ECO:0007669"/>
    <property type="project" value="UniProtKB-KW"/>
</dbReference>
<dbReference type="Gene3D" id="1.10.1740.10">
    <property type="match status" value="1"/>
</dbReference>
<name>A0A5C5VAL0_9PLAN</name>
<dbReference type="InterPro" id="IPR036388">
    <property type="entry name" value="WH-like_DNA-bd_sf"/>
</dbReference>
<dbReference type="InterPro" id="IPR039425">
    <property type="entry name" value="RNA_pol_sigma-70-like"/>
</dbReference>
<dbReference type="InterPro" id="IPR053812">
    <property type="entry name" value="HTH_Sigma70_ECF-like"/>
</dbReference>
<reference evidence="7 8" key="1">
    <citation type="submission" date="2019-02" db="EMBL/GenBank/DDBJ databases">
        <title>Deep-cultivation of Planctomycetes and their phenomic and genomic characterization uncovers novel biology.</title>
        <authorList>
            <person name="Wiegand S."/>
            <person name="Jogler M."/>
            <person name="Boedeker C."/>
            <person name="Pinto D."/>
            <person name="Vollmers J."/>
            <person name="Rivas-Marin E."/>
            <person name="Kohn T."/>
            <person name="Peeters S.H."/>
            <person name="Heuer A."/>
            <person name="Rast P."/>
            <person name="Oberbeckmann S."/>
            <person name="Bunk B."/>
            <person name="Jeske O."/>
            <person name="Meyerdierks A."/>
            <person name="Storesund J.E."/>
            <person name="Kallscheuer N."/>
            <person name="Luecker S."/>
            <person name="Lage O.M."/>
            <person name="Pohl T."/>
            <person name="Merkel B.J."/>
            <person name="Hornburger P."/>
            <person name="Mueller R.-W."/>
            <person name="Bruemmer F."/>
            <person name="Labrenz M."/>
            <person name="Spormann A.M."/>
            <person name="Op Den Camp H."/>
            <person name="Overmann J."/>
            <person name="Amann R."/>
            <person name="Jetten M.S.M."/>
            <person name="Mascher T."/>
            <person name="Medema M.H."/>
            <person name="Devos D.P."/>
            <person name="Kaster A.-K."/>
            <person name="Ovreas L."/>
            <person name="Rohde M."/>
            <person name="Galperin M.Y."/>
            <person name="Jogler C."/>
        </authorList>
    </citation>
    <scope>NUCLEOTIDE SEQUENCE [LARGE SCALE GENOMIC DNA]</scope>
    <source>
        <strain evidence="7 8">KOR42</strain>
    </source>
</reference>
<dbReference type="InterPro" id="IPR014284">
    <property type="entry name" value="RNA_pol_sigma-70_dom"/>
</dbReference>
<dbReference type="SUPFAM" id="SSF88946">
    <property type="entry name" value="Sigma2 domain of RNA polymerase sigma factors"/>
    <property type="match status" value="1"/>
</dbReference>
<organism evidence="7 8">
    <name type="scientific">Thalassoglobus neptunius</name>
    <dbReference type="NCBI Taxonomy" id="1938619"/>
    <lineage>
        <taxon>Bacteria</taxon>
        <taxon>Pseudomonadati</taxon>
        <taxon>Planctomycetota</taxon>
        <taxon>Planctomycetia</taxon>
        <taxon>Planctomycetales</taxon>
        <taxon>Planctomycetaceae</taxon>
        <taxon>Thalassoglobus</taxon>
    </lineage>
</organism>
<comment type="similarity">
    <text evidence="1">Belongs to the sigma-70 factor family. ECF subfamily.</text>
</comment>
<feature type="compositionally biased region" description="Polar residues" evidence="5">
    <location>
        <begin position="1"/>
        <end position="12"/>
    </location>
</feature>
<protein>
    <submittedName>
        <fullName evidence="7">RNA polymerase sigma factor</fullName>
    </submittedName>
</protein>
<dbReference type="InterPro" id="IPR013324">
    <property type="entry name" value="RNA_pol_sigma_r3/r4-like"/>
</dbReference>
<evidence type="ECO:0000259" key="6">
    <source>
        <dbReference type="Pfam" id="PF07638"/>
    </source>
</evidence>
<evidence type="ECO:0000256" key="5">
    <source>
        <dbReference type="SAM" id="MobiDB-lite"/>
    </source>
</evidence>
<evidence type="ECO:0000256" key="2">
    <source>
        <dbReference type="ARBA" id="ARBA00023015"/>
    </source>
</evidence>
<keyword evidence="4" id="KW-0804">Transcription</keyword>
<feature type="domain" description="RNA polymerase sigma-70 ECF-like HTH" evidence="6">
    <location>
        <begin position="11"/>
        <end position="196"/>
    </location>
</feature>
<keyword evidence="2" id="KW-0805">Transcription regulation</keyword>
<gene>
    <name evidence="7" type="ORF">KOR42_53220</name>
</gene>
<dbReference type="AlphaFoldDB" id="A0A5C5VAL0"/>
<dbReference type="OrthoDB" id="283468at2"/>
<keyword evidence="3" id="KW-0731">Sigma factor</keyword>
<evidence type="ECO:0000313" key="8">
    <source>
        <dbReference type="Proteomes" id="UP000317243"/>
    </source>
</evidence>
<evidence type="ECO:0000313" key="7">
    <source>
        <dbReference type="EMBL" id="TWT35013.1"/>
    </source>
</evidence>
<dbReference type="GO" id="GO:0006352">
    <property type="term" value="P:DNA-templated transcription initiation"/>
    <property type="evidence" value="ECO:0007669"/>
    <property type="project" value="InterPro"/>
</dbReference>
<dbReference type="SUPFAM" id="SSF88659">
    <property type="entry name" value="Sigma3 and sigma4 domains of RNA polymerase sigma factors"/>
    <property type="match status" value="1"/>
</dbReference>
<dbReference type="Proteomes" id="UP000317243">
    <property type="component" value="Unassembled WGS sequence"/>
</dbReference>
<dbReference type="NCBIfam" id="TIGR02937">
    <property type="entry name" value="sigma70-ECF"/>
    <property type="match status" value="1"/>
</dbReference>
<comment type="caution">
    <text evidence="7">The sequence shown here is derived from an EMBL/GenBank/DDBJ whole genome shotgun (WGS) entry which is preliminary data.</text>
</comment>
<feature type="region of interest" description="Disordered" evidence="5">
    <location>
        <begin position="1"/>
        <end position="26"/>
    </location>
</feature>
<dbReference type="PANTHER" id="PTHR43133:SF39">
    <property type="entry name" value="SIMILAR TO RNA POLYMERASE SIGMA-E FACTOR"/>
    <property type="match status" value="1"/>
</dbReference>
<dbReference type="Pfam" id="PF07638">
    <property type="entry name" value="Sigma70_ECF"/>
    <property type="match status" value="1"/>
</dbReference>